<dbReference type="NCBIfam" id="TIGR03477">
    <property type="entry name" value="DMSO_red_II_gam"/>
    <property type="match status" value="1"/>
</dbReference>
<dbReference type="Gene3D" id="2.60.40.1190">
    <property type="match status" value="1"/>
</dbReference>
<dbReference type="RefSeq" id="WP_092786023.1">
    <property type="nucleotide sequence ID" value="NZ_FNAP01000007.1"/>
</dbReference>
<name>A0A1G7D8B6_9PROT</name>
<dbReference type="GO" id="GO:0042597">
    <property type="term" value="C:periplasmic space"/>
    <property type="evidence" value="ECO:0007669"/>
    <property type="project" value="InterPro"/>
</dbReference>
<feature type="signal peptide" evidence="6">
    <location>
        <begin position="1"/>
        <end position="21"/>
    </location>
</feature>
<keyword evidence="3" id="KW-0479">Metal-binding</keyword>
<keyword evidence="6" id="KW-0732">Signal</keyword>
<reference evidence="8 9" key="1">
    <citation type="submission" date="2016-10" db="EMBL/GenBank/DDBJ databases">
        <authorList>
            <person name="de Groot N.N."/>
        </authorList>
    </citation>
    <scope>NUCLEOTIDE SEQUENCE [LARGE SCALE GENOMIC DNA]</scope>
    <source>
        <strain evidence="8 9">ATCC 700224</strain>
    </source>
</reference>
<keyword evidence="1" id="KW-0813">Transport</keyword>
<evidence type="ECO:0000259" key="7">
    <source>
        <dbReference type="SMART" id="SM00887"/>
    </source>
</evidence>
<keyword evidence="5" id="KW-0408">Iron</keyword>
<dbReference type="InterPro" id="IPR017838">
    <property type="entry name" value="DMSO_Rdtase_II_haem_b-bd_su"/>
</dbReference>
<sequence length="263" mass="29003">MKHTACTLGALTLLAVGPALAPAPAIAADDVTIAEPNVIRVLPYETIPVGRIPDDVYLRSTNDPDDVIWERLPEYRVHVAPAPVVHESVGLRINYADEGQALYFTPARTSDRFYVRLRWRDDTHDTVTLRDRFRDGVAVQFSLGDDTTSYIMGNGPDEPVNIWYWRADTDAFENLAAGGARSLTRLEEQPVTGESQYVENSDDPNEWTVVLSRPLEPNGPHQVTFDTGGSVPVAFAVWQGSDAERDGLKNVSTGWILLDLGAD</sequence>
<dbReference type="InterPro" id="IPR019020">
    <property type="entry name" value="Cyt-c552/DMSO_Rdtase_haem-bd"/>
</dbReference>
<accession>A0A1G7D8B6</accession>
<protein>
    <submittedName>
        <fullName evidence="8">Dimethylsulfide dehydrogenase subunit gamma/complex iron-sulfur molybdoenzyme family reductase subunit gamma</fullName>
    </submittedName>
</protein>
<dbReference type="STRING" id="69960.SAMN05421720_10775"/>
<dbReference type="EMBL" id="FNAP01000007">
    <property type="protein sequence ID" value="SDE47763.1"/>
    <property type="molecule type" value="Genomic_DNA"/>
</dbReference>
<evidence type="ECO:0000256" key="4">
    <source>
        <dbReference type="ARBA" id="ARBA00022982"/>
    </source>
</evidence>
<dbReference type="Proteomes" id="UP000199412">
    <property type="component" value="Unassembled WGS sequence"/>
</dbReference>
<dbReference type="Pfam" id="PF09459">
    <property type="entry name" value="EB_dh"/>
    <property type="match status" value="1"/>
</dbReference>
<evidence type="ECO:0000313" key="8">
    <source>
        <dbReference type="EMBL" id="SDE47763.1"/>
    </source>
</evidence>
<dbReference type="GO" id="GO:0020037">
    <property type="term" value="F:heme binding"/>
    <property type="evidence" value="ECO:0007669"/>
    <property type="project" value="InterPro"/>
</dbReference>
<organism evidence="8 9">
    <name type="scientific">Rhodospira trueperi</name>
    <dbReference type="NCBI Taxonomy" id="69960"/>
    <lineage>
        <taxon>Bacteria</taxon>
        <taxon>Pseudomonadati</taxon>
        <taxon>Pseudomonadota</taxon>
        <taxon>Alphaproteobacteria</taxon>
        <taxon>Rhodospirillales</taxon>
        <taxon>Rhodospirillaceae</taxon>
        <taxon>Rhodospira</taxon>
    </lineage>
</organism>
<gene>
    <name evidence="8" type="ORF">SAMN05421720_10775</name>
</gene>
<proteinExistence type="predicted"/>
<dbReference type="AlphaFoldDB" id="A0A1G7D8B6"/>
<evidence type="ECO:0000256" key="1">
    <source>
        <dbReference type="ARBA" id="ARBA00022448"/>
    </source>
</evidence>
<dbReference type="CDD" id="cd09623">
    <property type="entry name" value="DOMON_EBDH"/>
    <property type="match status" value="1"/>
</dbReference>
<evidence type="ECO:0000256" key="5">
    <source>
        <dbReference type="ARBA" id="ARBA00023004"/>
    </source>
</evidence>
<feature type="chain" id="PRO_5011786845" evidence="6">
    <location>
        <begin position="22"/>
        <end position="263"/>
    </location>
</feature>
<keyword evidence="4" id="KW-0249">Electron transport</keyword>
<evidence type="ECO:0000313" key="9">
    <source>
        <dbReference type="Proteomes" id="UP000199412"/>
    </source>
</evidence>
<evidence type="ECO:0000256" key="6">
    <source>
        <dbReference type="SAM" id="SignalP"/>
    </source>
</evidence>
<keyword evidence="2" id="KW-0349">Heme</keyword>
<dbReference type="GO" id="GO:0046872">
    <property type="term" value="F:metal ion binding"/>
    <property type="evidence" value="ECO:0007669"/>
    <property type="project" value="UniProtKB-KW"/>
</dbReference>
<dbReference type="SMART" id="SM00887">
    <property type="entry name" value="EB_dh"/>
    <property type="match status" value="1"/>
</dbReference>
<feature type="domain" description="Cytochrome c-552/DMSO reductase-like haem-binding" evidence="7">
    <location>
        <begin position="66"/>
        <end position="250"/>
    </location>
</feature>
<evidence type="ECO:0000256" key="2">
    <source>
        <dbReference type="ARBA" id="ARBA00022617"/>
    </source>
</evidence>
<evidence type="ECO:0000256" key="3">
    <source>
        <dbReference type="ARBA" id="ARBA00022723"/>
    </source>
</evidence>
<keyword evidence="9" id="KW-1185">Reference proteome</keyword>
<dbReference type="OrthoDB" id="9772663at2"/>